<proteinExistence type="predicted"/>
<accession>A0A0N4YX88</accession>
<organism evidence="4">
    <name type="scientific">Nippostrongylus brasiliensis</name>
    <name type="common">Rat hookworm</name>
    <dbReference type="NCBI Taxonomy" id="27835"/>
    <lineage>
        <taxon>Eukaryota</taxon>
        <taxon>Metazoa</taxon>
        <taxon>Ecdysozoa</taxon>
        <taxon>Nematoda</taxon>
        <taxon>Chromadorea</taxon>
        <taxon>Rhabditida</taxon>
        <taxon>Rhabditina</taxon>
        <taxon>Rhabditomorpha</taxon>
        <taxon>Strongyloidea</taxon>
        <taxon>Heligmosomidae</taxon>
        <taxon>Nippostrongylus</taxon>
    </lineage>
</organism>
<dbReference type="AlphaFoldDB" id="A0A0N4YX88"/>
<reference evidence="2 3" key="2">
    <citation type="submission" date="2018-11" db="EMBL/GenBank/DDBJ databases">
        <authorList>
            <consortium name="Pathogen Informatics"/>
        </authorList>
    </citation>
    <scope>NUCLEOTIDE SEQUENCE [LARGE SCALE GENOMIC DNA]</scope>
</reference>
<gene>
    <name evidence="2" type="ORF">NBR_LOCUS21861</name>
</gene>
<dbReference type="EMBL" id="UYSL01026982">
    <property type="protein sequence ID" value="VDL86256.1"/>
    <property type="molecule type" value="Genomic_DNA"/>
</dbReference>
<protein>
    <submittedName>
        <fullName evidence="2 4">Uncharacterized protein</fullName>
    </submittedName>
</protein>
<evidence type="ECO:0000256" key="1">
    <source>
        <dbReference type="SAM" id="MobiDB-lite"/>
    </source>
</evidence>
<sequence length="123" mass="14109">MLDDTPQSRGLASWSDPNYGFTLVRSCRLPVRSTLRTDDDWKTDTSPTPSSYGTPHRILQNYTTVLYVLHVSNEQEKTNSVRTYRSSTSNMGFDHDAETLYDRCRPTCGPNPEPNNHIHSFRK</sequence>
<feature type="compositionally biased region" description="Polar residues" evidence="1">
    <location>
        <begin position="44"/>
        <end position="53"/>
    </location>
</feature>
<evidence type="ECO:0000313" key="4">
    <source>
        <dbReference type="WBParaSite" id="NBR_0002186001-mRNA-1"/>
    </source>
</evidence>
<dbReference type="WBParaSite" id="NBR_0002186001-mRNA-1">
    <property type="protein sequence ID" value="NBR_0002186001-mRNA-1"/>
    <property type="gene ID" value="NBR_0002186001"/>
</dbReference>
<evidence type="ECO:0000313" key="3">
    <source>
        <dbReference type="Proteomes" id="UP000271162"/>
    </source>
</evidence>
<keyword evidence="3" id="KW-1185">Reference proteome</keyword>
<dbReference type="Proteomes" id="UP000271162">
    <property type="component" value="Unassembled WGS sequence"/>
</dbReference>
<name>A0A0N4YX88_NIPBR</name>
<reference evidence="4" key="1">
    <citation type="submission" date="2017-02" db="UniProtKB">
        <authorList>
            <consortium name="WormBaseParasite"/>
        </authorList>
    </citation>
    <scope>IDENTIFICATION</scope>
</reference>
<evidence type="ECO:0000313" key="2">
    <source>
        <dbReference type="EMBL" id="VDL86256.1"/>
    </source>
</evidence>
<feature type="region of interest" description="Disordered" evidence="1">
    <location>
        <begin position="104"/>
        <end position="123"/>
    </location>
</feature>
<feature type="region of interest" description="Disordered" evidence="1">
    <location>
        <begin position="37"/>
        <end position="56"/>
    </location>
</feature>